<feature type="non-terminal residue" evidence="4">
    <location>
        <position position="1"/>
    </location>
</feature>
<dbReference type="Proteomes" id="UP000653305">
    <property type="component" value="Unassembled WGS sequence"/>
</dbReference>
<evidence type="ECO:0000256" key="2">
    <source>
        <dbReference type="ARBA" id="ARBA00022737"/>
    </source>
</evidence>
<organism evidence="4 5">
    <name type="scientific">Phtheirospermum japonicum</name>
    <dbReference type="NCBI Taxonomy" id="374723"/>
    <lineage>
        <taxon>Eukaryota</taxon>
        <taxon>Viridiplantae</taxon>
        <taxon>Streptophyta</taxon>
        <taxon>Embryophyta</taxon>
        <taxon>Tracheophyta</taxon>
        <taxon>Spermatophyta</taxon>
        <taxon>Magnoliopsida</taxon>
        <taxon>eudicotyledons</taxon>
        <taxon>Gunneridae</taxon>
        <taxon>Pentapetalae</taxon>
        <taxon>asterids</taxon>
        <taxon>lamiids</taxon>
        <taxon>Lamiales</taxon>
        <taxon>Orobanchaceae</taxon>
        <taxon>Orobanchaceae incertae sedis</taxon>
        <taxon>Phtheirospermum</taxon>
    </lineage>
</organism>
<keyword evidence="4" id="KW-0808">Transferase</keyword>
<dbReference type="InterPro" id="IPR032675">
    <property type="entry name" value="LRR_dom_sf"/>
</dbReference>
<dbReference type="Gene3D" id="3.80.10.10">
    <property type="entry name" value="Ribonuclease Inhibitor"/>
    <property type="match status" value="1"/>
</dbReference>
<keyword evidence="4" id="KW-0418">Kinase</keyword>
<accession>A0A830D8D2</accession>
<dbReference type="EMBL" id="BMAC01000978">
    <property type="protein sequence ID" value="GFQ04815.1"/>
    <property type="molecule type" value="Genomic_DNA"/>
</dbReference>
<protein>
    <submittedName>
        <fullName evidence="4">Brassinosteroid insensitive 1-associated receptor kinase 1</fullName>
    </submittedName>
</protein>
<dbReference type="Pfam" id="PF08263">
    <property type="entry name" value="LRRNT_2"/>
    <property type="match status" value="1"/>
</dbReference>
<keyword evidence="4" id="KW-0675">Receptor</keyword>
<name>A0A830D8D2_9LAMI</name>
<dbReference type="OrthoDB" id="406235at2759"/>
<keyword evidence="1" id="KW-0433">Leucine-rich repeat</keyword>
<keyword evidence="5" id="KW-1185">Reference proteome</keyword>
<comment type="caution">
    <text evidence="4">The sequence shown here is derived from an EMBL/GenBank/DDBJ whole genome shotgun (WGS) entry which is preliminary data.</text>
</comment>
<gene>
    <name evidence="4" type="ORF">PHJA_002625500</name>
</gene>
<evidence type="ECO:0000256" key="1">
    <source>
        <dbReference type="ARBA" id="ARBA00022614"/>
    </source>
</evidence>
<proteinExistence type="predicted"/>
<dbReference type="InterPro" id="IPR013210">
    <property type="entry name" value="LRR_N_plant-typ"/>
</dbReference>
<sequence length="63" mass="7178">GDALNTFKNNLHNDTIESLSSWDPTLINPCTWLHVTCNSDNSVDHRAYSTLTEFILLKRNVKC</sequence>
<evidence type="ECO:0000259" key="3">
    <source>
        <dbReference type="Pfam" id="PF08263"/>
    </source>
</evidence>
<evidence type="ECO:0000313" key="4">
    <source>
        <dbReference type="EMBL" id="GFQ04815.1"/>
    </source>
</evidence>
<reference evidence="4" key="1">
    <citation type="submission" date="2020-07" db="EMBL/GenBank/DDBJ databases">
        <title>Ethylene signaling mediates host invasion by parasitic plants.</title>
        <authorList>
            <person name="Yoshida S."/>
        </authorList>
    </citation>
    <scope>NUCLEOTIDE SEQUENCE</scope>
    <source>
        <strain evidence="4">Okayama</strain>
    </source>
</reference>
<evidence type="ECO:0000313" key="5">
    <source>
        <dbReference type="Proteomes" id="UP000653305"/>
    </source>
</evidence>
<feature type="domain" description="Leucine-rich repeat-containing N-terminal plant-type" evidence="3">
    <location>
        <begin position="1"/>
        <end position="38"/>
    </location>
</feature>
<dbReference type="AlphaFoldDB" id="A0A830D8D2"/>
<dbReference type="GO" id="GO:0016301">
    <property type="term" value="F:kinase activity"/>
    <property type="evidence" value="ECO:0007669"/>
    <property type="project" value="UniProtKB-KW"/>
</dbReference>
<keyword evidence="2" id="KW-0677">Repeat</keyword>